<feature type="transmembrane region" description="Helical" evidence="1">
    <location>
        <begin position="40"/>
        <end position="62"/>
    </location>
</feature>
<proteinExistence type="predicted"/>
<sequence length="573" mass="63119">MEEQDQETVKFLPFLRSQKESPKQRRTARAWARVYNGTPLTMVGLLVVAAVTALLHHIYLSFLHGQNVQQQLQQFWIKNSSNALTCESLIFEFGISDLLLPQTWSLIRRWPFTVIQLNHLFGLPNPCPIFGLTFSSGSKPWKIIPIIIMAIAVQGLTLVSIFAPNSLMIGSPSPQNDVLNVPSIFFDTSKEGMGWTSGFGGLGDCTVKASSAWKRILGRAFQSDELITWKPPEGCQGGCNYTIEYPAPALLCSDISEDEILGNGDVDQASDPTQPTVELTSPSWSLTDSVYNANYYLNHTGAAIAIAWRTQDTSGAETIIGGARCFLYNTTQKAVVSFLNNTATILPSIISYNEAFGYSGSTPCNKLSGNMADTPLLAYYTSYYAITDWLFQQLDGGIVFFHEGVRGVSNINTSILASNLFTLNEYTEQFSSSTGDIKGGLEKLLVNFTVALIASSTDTTAVNASVSQNELVWVYDAQRLWTIYGIALACTAFSGAVGLACILKDGDDESFSFLDILRATRNQELDDLFETDIDRDARKHSVLRYGAPKGYSPNMFRVFRLAKSDTSSWIKLE</sequence>
<dbReference type="EMBL" id="KZ293713">
    <property type="protein sequence ID" value="PBK82741.1"/>
    <property type="molecule type" value="Genomic_DNA"/>
</dbReference>
<evidence type="ECO:0000256" key="1">
    <source>
        <dbReference type="SAM" id="Phobius"/>
    </source>
</evidence>
<keyword evidence="1" id="KW-0812">Transmembrane</keyword>
<dbReference type="Proteomes" id="UP000217790">
    <property type="component" value="Unassembled WGS sequence"/>
</dbReference>
<keyword evidence="3" id="KW-1185">Reference proteome</keyword>
<name>A0A2H3CI40_ARMGA</name>
<protein>
    <submittedName>
        <fullName evidence="2">Uncharacterized protein</fullName>
    </submittedName>
</protein>
<keyword evidence="1" id="KW-1133">Transmembrane helix</keyword>
<feature type="transmembrane region" description="Helical" evidence="1">
    <location>
        <begin position="143"/>
        <end position="163"/>
    </location>
</feature>
<accession>A0A2H3CI40</accession>
<feature type="transmembrane region" description="Helical" evidence="1">
    <location>
        <begin position="481"/>
        <end position="503"/>
    </location>
</feature>
<reference evidence="3" key="1">
    <citation type="journal article" date="2017" name="Nat. Ecol. Evol.">
        <title>Genome expansion and lineage-specific genetic innovations in the forest pathogenic fungi Armillaria.</title>
        <authorList>
            <person name="Sipos G."/>
            <person name="Prasanna A.N."/>
            <person name="Walter M.C."/>
            <person name="O'Connor E."/>
            <person name="Balint B."/>
            <person name="Krizsan K."/>
            <person name="Kiss B."/>
            <person name="Hess J."/>
            <person name="Varga T."/>
            <person name="Slot J."/>
            <person name="Riley R."/>
            <person name="Boka B."/>
            <person name="Rigling D."/>
            <person name="Barry K."/>
            <person name="Lee J."/>
            <person name="Mihaltcheva S."/>
            <person name="LaButti K."/>
            <person name="Lipzen A."/>
            <person name="Waldron R."/>
            <person name="Moloney N.M."/>
            <person name="Sperisen C."/>
            <person name="Kredics L."/>
            <person name="Vagvoelgyi C."/>
            <person name="Patrignani A."/>
            <person name="Fitzpatrick D."/>
            <person name="Nagy I."/>
            <person name="Doyle S."/>
            <person name="Anderson J.B."/>
            <person name="Grigoriev I.V."/>
            <person name="Gueldener U."/>
            <person name="Muensterkoetter M."/>
            <person name="Nagy L.G."/>
        </authorList>
    </citation>
    <scope>NUCLEOTIDE SEQUENCE [LARGE SCALE GENOMIC DNA]</scope>
    <source>
        <strain evidence="3">Ar21-2</strain>
    </source>
</reference>
<keyword evidence="1" id="KW-0472">Membrane</keyword>
<dbReference type="InParanoid" id="A0A2H3CI40"/>
<gene>
    <name evidence="2" type="ORF">ARMGADRAFT_1140565</name>
</gene>
<organism evidence="2 3">
    <name type="scientific">Armillaria gallica</name>
    <name type="common">Bulbous honey fungus</name>
    <name type="synonym">Armillaria bulbosa</name>
    <dbReference type="NCBI Taxonomy" id="47427"/>
    <lineage>
        <taxon>Eukaryota</taxon>
        <taxon>Fungi</taxon>
        <taxon>Dikarya</taxon>
        <taxon>Basidiomycota</taxon>
        <taxon>Agaricomycotina</taxon>
        <taxon>Agaricomycetes</taxon>
        <taxon>Agaricomycetidae</taxon>
        <taxon>Agaricales</taxon>
        <taxon>Marasmiineae</taxon>
        <taxon>Physalacriaceae</taxon>
        <taxon>Armillaria</taxon>
    </lineage>
</organism>
<evidence type="ECO:0000313" key="2">
    <source>
        <dbReference type="EMBL" id="PBK82741.1"/>
    </source>
</evidence>
<evidence type="ECO:0000313" key="3">
    <source>
        <dbReference type="Proteomes" id="UP000217790"/>
    </source>
</evidence>
<dbReference type="AlphaFoldDB" id="A0A2H3CI40"/>
<dbReference type="OrthoDB" id="3158487at2759"/>